<keyword evidence="3" id="KW-1185">Reference proteome</keyword>
<gene>
    <name evidence="2" type="ORF">PPRIM_AZ9-3.1.T0660008</name>
</gene>
<dbReference type="Proteomes" id="UP000688137">
    <property type="component" value="Unassembled WGS sequence"/>
</dbReference>
<dbReference type="EMBL" id="CAJJDM010000068">
    <property type="protein sequence ID" value="CAD8081465.1"/>
    <property type="molecule type" value="Genomic_DNA"/>
</dbReference>
<dbReference type="SMART" id="SM00320">
    <property type="entry name" value="WD40"/>
    <property type="match status" value="2"/>
</dbReference>
<dbReference type="AlphaFoldDB" id="A0A8S1MWU7"/>
<protein>
    <recommendedName>
        <fullName evidence="4">WD40-repeat-containing domain</fullName>
    </recommendedName>
</protein>
<evidence type="ECO:0000256" key="1">
    <source>
        <dbReference type="PROSITE-ProRule" id="PRU00221"/>
    </source>
</evidence>
<proteinExistence type="predicted"/>
<dbReference type="PROSITE" id="PS50082">
    <property type="entry name" value="WD_REPEATS_2"/>
    <property type="match status" value="1"/>
</dbReference>
<dbReference type="PROSITE" id="PS50294">
    <property type="entry name" value="WD_REPEATS_REGION"/>
    <property type="match status" value="1"/>
</dbReference>
<evidence type="ECO:0000313" key="2">
    <source>
        <dbReference type="EMBL" id="CAD8081465.1"/>
    </source>
</evidence>
<dbReference type="InterPro" id="IPR001680">
    <property type="entry name" value="WD40_rpt"/>
</dbReference>
<reference evidence="2" key="1">
    <citation type="submission" date="2021-01" db="EMBL/GenBank/DDBJ databases">
        <authorList>
            <consortium name="Genoscope - CEA"/>
            <person name="William W."/>
        </authorList>
    </citation>
    <scope>NUCLEOTIDE SEQUENCE</scope>
</reference>
<organism evidence="2 3">
    <name type="scientific">Paramecium primaurelia</name>
    <dbReference type="NCBI Taxonomy" id="5886"/>
    <lineage>
        <taxon>Eukaryota</taxon>
        <taxon>Sar</taxon>
        <taxon>Alveolata</taxon>
        <taxon>Ciliophora</taxon>
        <taxon>Intramacronucleata</taxon>
        <taxon>Oligohymenophorea</taxon>
        <taxon>Peniculida</taxon>
        <taxon>Parameciidae</taxon>
        <taxon>Paramecium</taxon>
    </lineage>
</organism>
<dbReference type="Pfam" id="PF00400">
    <property type="entry name" value="WD40"/>
    <property type="match status" value="2"/>
</dbReference>
<keyword evidence="1" id="KW-0853">WD repeat</keyword>
<accession>A0A8S1MWU7</accession>
<sequence length="521" mass="62553">MFKPKMIENENNLHCQNKHGQPVHLVVLDPKLDKKQRLLCTECMENFESDAKTIGFKKIIQIIEDNIKKTMSDLEGITQQTVQQLQICNRSIQELKAYFMKLFDSLISIVEDWTQNLFALTQQSKQYSFYDELDSFIKKQNNINDSNITLINNINRSWMAKLLKILNQYIQDKDKVNFNEQNKNLQTSFVQFIHKKVKQNQSQLINLLNKVWDVKIQFLILLGQLWYQLNRKILKYGAFQTEKFNQQTYCDTTIRCWKQQDSSDWISSQPYKQHTDFVICLLLNSNEDLLFSGSDDKLIKVWKVDFDQNILTYIYSLYQHYKEVFALSLNQSETLLVSCAGGDNEIIIWERREQDKYEFKNFVKQSIECYGFKVKFIKDNQFIWISGGKVINKFYVFELKEGIFQENQEKTIQLFRNNYIFDDYCFPIMYNQEKNLIIVRHKTHIYIFKEMKDGKFKILDYLNCNTYFIYGTITNNGQYLIYGMINRKDFQHMNYQIHEQLCLSQYIILFQQYNQYMQVHI</sequence>
<comment type="caution">
    <text evidence="2">The sequence shown here is derived from an EMBL/GenBank/DDBJ whole genome shotgun (WGS) entry which is preliminary data.</text>
</comment>
<evidence type="ECO:0000313" key="3">
    <source>
        <dbReference type="Proteomes" id="UP000688137"/>
    </source>
</evidence>
<dbReference type="GO" id="GO:0097361">
    <property type="term" value="C:cytosolic [4Fe-4S] assembly targeting complex"/>
    <property type="evidence" value="ECO:0007669"/>
    <property type="project" value="TreeGrafter"/>
</dbReference>
<feature type="repeat" description="WD" evidence="1">
    <location>
        <begin position="271"/>
        <end position="312"/>
    </location>
</feature>
<evidence type="ECO:0008006" key="4">
    <source>
        <dbReference type="Google" id="ProtNLM"/>
    </source>
</evidence>
<dbReference type="PANTHER" id="PTHR19920">
    <property type="entry name" value="WD40 PROTEIN CIAO1"/>
    <property type="match status" value="1"/>
</dbReference>
<dbReference type="GO" id="GO:0016226">
    <property type="term" value="P:iron-sulfur cluster assembly"/>
    <property type="evidence" value="ECO:0007669"/>
    <property type="project" value="TreeGrafter"/>
</dbReference>
<name>A0A8S1MWU7_PARPR</name>
<dbReference type="PANTHER" id="PTHR19920:SF0">
    <property type="entry name" value="CYTOSOLIC IRON-SULFUR PROTEIN ASSEMBLY PROTEIN CIAO1-RELATED"/>
    <property type="match status" value="1"/>
</dbReference>